<dbReference type="RefSeq" id="WP_377469001.1">
    <property type="nucleotide sequence ID" value="NZ_JBHLWN010000024.1"/>
</dbReference>
<comment type="caution">
    <text evidence="8">The sequence shown here is derived from an EMBL/GenBank/DDBJ whole genome shotgun (WGS) entry which is preliminary data.</text>
</comment>
<evidence type="ECO:0000313" key="8">
    <source>
        <dbReference type="EMBL" id="MFC0211957.1"/>
    </source>
</evidence>
<reference evidence="8 9" key="1">
    <citation type="submission" date="2024-09" db="EMBL/GenBank/DDBJ databases">
        <authorList>
            <person name="Sun Q."/>
            <person name="Mori K."/>
        </authorList>
    </citation>
    <scope>NUCLEOTIDE SEQUENCE [LARGE SCALE GENOMIC DNA]</scope>
    <source>
        <strain evidence="8 9">CCM 7759</strain>
    </source>
</reference>
<protein>
    <submittedName>
        <fullName evidence="8">ABC transporter permease</fullName>
    </submittedName>
</protein>
<organism evidence="8 9">
    <name type="scientific">Paenibacillus chartarius</name>
    <dbReference type="NCBI Taxonomy" id="747481"/>
    <lineage>
        <taxon>Bacteria</taxon>
        <taxon>Bacillati</taxon>
        <taxon>Bacillota</taxon>
        <taxon>Bacilli</taxon>
        <taxon>Bacillales</taxon>
        <taxon>Paenibacillaceae</taxon>
        <taxon>Paenibacillus</taxon>
    </lineage>
</organism>
<dbReference type="InterPro" id="IPR035906">
    <property type="entry name" value="MetI-like_sf"/>
</dbReference>
<evidence type="ECO:0000256" key="1">
    <source>
        <dbReference type="ARBA" id="ARBA00004141"/>
    </source>
</evidence>
<feature type="transmembrane region" description="Helical" evidence="6">
    <location>
        <begin position="98"/>
        <end position="122"/>
    </location>
</feature>
<feature type="domain" description="ABC transmembrane type-1" evidence="7">
    <location>
        <begin position="94"/>
        <end position="309"/>
    </location>
</feature>
<keyword evidence="3 6" id="KW-0812">Transmembrane</keyword>
<accession>A0ABV6DH46</accession>
<keyword evidence="4 6" id="KW-1133">Transmembrane helix</keyword>
<keyword evidence="2 6" id="KW-0813">Transport</keyword>
<comment type="similarity">
    <text evidence="6">Belongs to the binding-protein-dependent transport system permease family.</text>
</comment>
<evidence type="ECO:0000256" key="4">
    <source>
        <dbReference type="ARBA" id="ARBA00022989"/>
    </source>
</evidence>
<feature type="transmembrane region" description="Helical" evidence="6">
    <location>
        <begin position="35"/>
        <end position="61"/>
    </location>
</feature>
<gene>
    <name evidence="8" type="ORF">ACFFK0_05735</name>
</gene>
<feature type="transmembrane region" description="Helical" evidence="6">
    <location>
        <begin position="183"/>
        <end position="205"/>
    </location>
</feature>
<dbReference type="Gene3D" id="1.10.3720.10">
    <property type="entry name" value="MetI-like"/>
    <property type="match status" value="1"/>
</dbReference>
<evidence type="ECO:0000313" key="9">
    <source>
        <dbReference type="Proteomes" id="UP001589776"/>
    </source>
</evidence>
<evidence type="ECO:0000256" key="5">
    <source>
        <dbReference type="ARBA" id="ARBA00023136"/>
    </source>
</evidence>
<feature type="transmembrane region" description="Helical" evidence="6">
    <location>
        <begin position="134"/>
        <end position="154"/>
    </location>
</feature>
<dbReference type="EMBL" id="JBHLWN010000024">
    <property type="protein sequence ID" value="MFC0211957.1"/>
    <property type="molecule type" value="Genomic_DNA"/>
</dbReference>
<keyword evidence="5 6" id="KW-0472">Membrane</keyword>
<evidence type="ECO:0000259" key="7">
    <source>
        <dbReference type="PROSITE" id="PS50928"/>
    </source>
</evidence>
<keyword evidence="9" id="KW-1185">Reference proteome</keyword>
<dbReference type="CDD" id="cd06261">
    <property type="entry name" value="TM_PBP2"/>
    <property type="match status" value="1"/>
</dbReference>
<dbReference type="Proteomes" id="UP001589776">
    <property type="component" value="Unassembled WGS sequence"/>
</dbReference>
<evidence type="ECO:0000256" key="2">
    <source>
        <dbReference type="ARBA" id="ARBA00022448"/>
    </source>
</evidence>
<dbReference type="InterPro" id="IPR000515">
    <property type="entry name" value="MetI-like"/>
</dbReference>
<dbReference type="Pfam" id="PF00528">
    <property type="entry name" value="BPD_transp_1"/>
    <property type="match status" value="1"/>
</dbReference>
<name>A0ABV6DH46_9BACL</name>
<dbReference type="PANTHER" id="PTHR43496:SF1">
    <property type="entry name" value="POLYGALACTURONAN_RHAMNOGALACTURONAN TRANSPORT SYSTEM PERMEASE PROTEIN YTEP"/>
    <property type="match status" value="1"/>
</dbReference>
<sequence length="322" mass="36114">MKTLTDSAAQNETALKLSKANKYGALYFLRRDWQLYALLLLPLAMVLVFKYASMFGLTIAFQNYKIAKGFWGSEWVGFEVFQQIFSKPDFSRAIRNTLMLNILDLIFSFTAPIVLALLLNEVKSLMFKRVNQTLLYLPHFLSWVIIGAIAYQLLSEGTGMVNNVIEQLGGVRIPFLQEDTNWLISYLLIGVWQSMGWGTIIYLAAMSGINPELYEAAIVDGAGRWRKMWNVTLPSIRMTIVTLLILSLGNVMGGSFERILALQNKATTEFTTTIPVLVYRWGIESGDFSRATALGLFQSVIGLVLVLIADRIAKKLGEDGLI</sequence>
<dbReference type="PROSITE" id="PS50928">
    <property type="entry name" value="ABC_TM1"/>
    <property type="match status" value="1"/>
</dbReference>
<evidence type="ECO:0000256" key="6">
    <source>
        <dbReference type="RuleBase" id="RU363032"/>
    </source>
</evidence>
<comment type="subcellular location">
    <subcellularLocation>
        <location evidence="6">Cell membrane</location>
        <topology evidence="6">Multi-pass membrane protein</topology>
    </subcellularLocation>
    <subcellularLocation>
        <location evidence="1">Membrane</location>
        <topology evidence="1">Multi-pass membrane protein</topology>
    </subcellularLocation>
</comment>
<proteinExistence type="inferred from homology"/>
<dbReference type="PANTHER" id="PTHR43496">
    <property type="entry name" value="PROTEIN LPLB"/>
    <property type="match status" value="1"/>
</dbReference>
<feature type="transmembrane region" description="Helical" evidence="6">
    <location>
        <begin position="288"/>
        <end position="309"/>
    </location>
</feature>
<dbReference type="SUPFAM" id="SSF161098">
    <property type="entry name" value="MetI-like"/>
    <property type="match status" value="1"/>
</dbReference>
<evidence type="ECO:0000256" key="3">
    <source>
        <dbReference type="ARBA" id="ARBA00022692"/>
    </source>
</evidence>
<feature type="transmembrane region" description="Helical" evidence="6">
    <location>
        <begin position="236"/>
        <end position="256"/>
    </location>
</feature>